<organism evidence="1 2">
    <name type="scientific">Azospirillum griseum</name>
    <dbReference type="NCBI Taxonomy" id="2496639"/>
    <lineage>
        <taxon>Bacteria</taxon>
        <taxon>Pseudomonadati</taxon>
        <taxon>Pseudomonadota</taxon>
        <taxon>Alphaproteobacteria</taxon>
        <taxon>Rhodospirillales</taxon>
        <taxon>Azospirillaceae</taxon>
        <taxon>Azospirillum</taxon>
    </lineage>
</organism>
<comment type="caution">
    <text evidence="1">The sequence shown here is derived from an EMBL/GenBank/DDBJ whole genome shotgun (WGS) entry which is preliminary data.</text>
</comment>
<keyword evidence="2" id="KW-1185">Reference proteome</keyword>
<evidence type="ECO:0000313" key="2">
    <source>
        <dbReference type="Proteomes" id="UP000277007"/>
    </source>
</evidence>
<gene>
    <name evidence="1" type="ORF">EJ903_13755</name>
</gene>
<proteinExistence type="predicted"/>
<evidence type="ECO:0000313" key="1">
    <source>
        <dbReference type="EMBL" id="RTR19563.1"/>
    </source>
</evidence>
<accession>A0A431VH01</accession>
<dbReference type="Proteomes" id="UP000277007">
    <property type="component" value="Unassembled WGS sequence"/>
</dbReference>
<evidence type="ECO:0008006" key="3">
    <source>
        <dbReference type="Google" id="ProtNLM"/>
    </source>
</evidence>
<dbReference type="OrthoDB" id="7302646at2"/>
<protein>
    <recommendedName>
        <fullName evidence="3">J domain-containing protein</fullName>
    </recommendedName>
</protein>
<sequence>MPHLATDSPPLRRVPCGVRLRDAVVALAAARGTDAGALARAATLLLPDGAEDPGDHDADGAAVLTLCASVTGSDAAVRRALAAAVALADPGFRVMPAGDVGRLEAAVETLGYRNKALAHALQRLSFQPLDGRITEVRDAALMFGFVSEWCFDEDLVRRRFRELAPVYHPDTGVVACRERMGQLLDARNILIQHVRTVYPSGAWVSRRVS</sequence>
<dbReference type="InterPro" id="IPR036869">
    <property type="entry name" value="J_dom_sf"/>
</dbReference>
<name>A0A431VH01_9PROT</name>
<reference evidence="1 2" key="1">
    <citation type="submission" date="2018-12" db="EMBL/GenBank/DDBJ databases">
        <authorList>
            <person name="Yang Y."/>
        </authorList>
    </citation>
    <scope>NUCLEOTIDE SEQUENCE [LARGE SCALE GENOMIC DNA]</scope>
    <source>
        <strain evidence="1 2">L-25-5w-1</strain>
    </source>
</reference>
<dbReference type="EMBL" id="RXMA01000011">
    <property type="protein sequence ID" value="RTR19563.1"/>
    <property type="molecule type" value="Genomic_DNA"/>
</dbReference>
<dbReference type="SUPFAM" id="SSF46565">
    <property type="entry name" value="Chaperone J-domain"/>
    <property type="match status" value="1"/>
</dbReference>
<dbReference type="AlphaFoldDB" id="A0A431VH01"/>